<organism evidence="2 3">
    <name type="scientific">Trichonephila clavipes</name>
    <name type="common">Golden silk orbweaver</name>
    <name type="synonym">Nephila clavipes</name>
    <dbReference type="NCBI Taxonomy" id="2585209"/>
    <lineage>
        <taxon>Eukaryota</taxon>
        <taxon>Metazoa</taxon>
        <taxon>Ecdysozoa</taxon>
        <taxon>Arthropoda</taxon>
        <taxon>Chelicerata</taxon>
        <taxon>Arachnida</taxon>
        <taxon>Araneae</taxon>
        <taxon>Araneomorphae</taxon>
        <taxon>Entelegynae</taxon>
        <taxon>Araneoidea</taxon>
        <taxon>Nephilidae</taxon>
        <taxon>Trichonephila</taxon>
    </lineage>
</organism>
<dbReference type="InterPro" id="IPR012337">
    <property type="entry name" value="RNaseH-like_sf"/>
</dbReference>
<accession>A0A8X6VZJ5</accession>
<dbReference type="InterPro" id="IPR041588">
    <property type="entry name" value="Integrase_H2C2"/>
</dbReference>
<dbReference type="Pfam" id="PF17921">
    <property type="entry name" value="Integrase_H2C2"/>
    <property type="match status" value="1"/>
</dbReference>
<dbReference type="InterPro" id="IPR036397">
    <property type="entry name" value="RNaseH_sf"/>
</dbReference>
<sequence length="557" mass="63979">MCGPVQTYKLNTVTYGTTCAPYLATRTIQKLARDEGEHYPLAASVTIRDIYMDDILTGSSDFQEFQKLQLELISLFKKAGMSLHKWCSNTPEILNSIPKEEQSWDFHCQSSDQKTIKTLGIIWSPQFDYLSFKTVVNCRESYTKREVLSIIRLTQNCQWNHVSSNENPADLISRGLNASDISSKQLWWHGPDFLREELEANPIDFERITSDSDYLKELKPANVLLTSCKFSLIDDISKRFNNYTKLLHILSYIFRFLHNSRNPSVKRSGQLDYSEVNEAELCLIKNLQASAFQEEIELLAKSSCNSKKGKLFSLNPFLDGNQILRVGGRLQITDLTHSQKHPAILPADHLLIKLIMINIHNRNFHLGFQALLYCTRQRFWPLRGRSIARKIVHECVVCFKNKPIVANQLMGSLPRERVNPSFPFLHTGIDYCGPFFIRYKHQRKGTYQKIYVAIFVCLSSKAVHLAIVSDLTTDAFLVTLKRFVARRGKCATISSDNAKNFVGANRELKRLHNLLKFPEEKLILIFPLKGFLGISCHLEHQILVDFGRQELNHSNFI</sequence>
<dbReference type="InterPro" id="IPR043502">
    <property type="entry name" value="DNA/RNA_pol_sf"/>
</dbReference>
<protein>
    <submittedName>
        <fullName evidence="2">Integrase catalytic domain-containing protein</fullName>
    </submittedName>
</protein>
<dbReference type="GO" id="GO:0071897">
    <property type="term" value="P:DNA biosynthetic process"/>
    <property type="evidence" value="ECO:0007669"/>
    <property type="project" value="UniProtKB-ARBA"/>
</dbReference>
<evidence type="ECO:0000259" key="1">
    <source>
        <dbReference type="Pfam" id="PF17921"/>
    </source>
</evidence>
<keyword evidence="3" id="KW-1185">Reference proteome</keyword>
<evidence type="ECO:0000313" key="3">
    <source>
        <dbReference type="Proteomes" id="UP000887159"/>
    </source>
</evidence>
<dbReference type="EMBL" id="BMAU01021371">
    <property type="protein sequence ID" value="GFY25289.1"/>
    <property type="molecule type" value="Genomic_DNA"/>
</dbReference>
<comment type="caution">
    <text evidence="2">The sequence shown here is derived from an EMBL/GenBank/DDBJ whole genome shotgun (WGS) entry which is preliminary data.</text>
</comment>
<feature type="domain" description="Integrase zinc-binding" evidence="1">
    <location>
        <begin position="349"/>
        <end position="403"/>
    </location>
</feature>
<evidence type="ECO:0000313" key="2">
    <source>
        <dbReference type="EMBL" id="GFY25289.1"/>
    </source>
</evidence>
<proteinExistence type="predicted"/>
<gene>
    <name evidence="2" type="primary">AVEN_113935_1</name>
    <name evidence="2" type="ORF">TNCV_2484091</name>
</gene>
<dbReference type="GO" id="GO:0003676">
    <property type="term" value="F:nucleic acid binding"/>
    <property type="evidence" value="ECO:0007669"/>
    <property type="project" value="InterPro"/>
</dbReference>
<dbReference type="PANTHER" id="PTHR47331">
    <property type="entry name" value="PHD-TYPE DOMAIN-CONTAINING PROTEIN"/>
    <property type="match status" value="1"/>
</dbReference>
<dbReference type="PANTHER" id="PTHR47331:SF1">
    <property type="entry name" value="GAG-LIKE PROTEIN"/>
    <property type="match status" value="1"/>
</dbReference>
<dbReference type="SUPFAM" id="SSF53098">
    <property type="entry name" value="Ribonuclease H-like"/>
    <property type="match status" value="1"/>
</dbReference>
<dbReference type="GO" id="GO:0042575">
    <property type="term" value="C:DNA polymerase complex"/>
    <property type="evidence" value="ECO:0007669"/>
    <property type="project" value="UniProtKB-ARBA"/>
</dbReference>
<dbReference type="Proteomes" id="UP000887159">
    <property type="component" value="Unassembled WGS sequence"/>
</dbReference>
<name>A0A8X6VZJ5_TRICX</name>
<dbReference type="AlphaFoldDB" id="A0A8X6VZJ5"/>
<dbReference type="Gene3D" id="3.30.420.10">
    <property type="entry name" value="Ribonuclease H-like superfamily/Ribonuclease H"/>
    <property type="match status" value="1"/>
</dbReference>
<dbReference type="SUPFAM" id="SSF56672">
    <property type="entry name" value="DNA/RNA polymerases"/>
    <property type="match status" value="1"/>
</dbReference>
<reference evidence="2" key="1">
    <citation type="submission" date="2020-08" db="EMBL/GenBank/DDBJ databases">
        <title>Multicomponent nature underlies the extraordinary mechanical properties of spider dragline silk.</title>
        <authorList>
            <person name="Kono N."/>
            <person name="Nakamura H."/>
            <person name="Mori M."/>
            <person name="Yoshida Y."/>
            <person name="Ohtoshi R."/>
            <person name="Malay A.D."/>
            <person name="Moran D.A.P."/>
            <person name="Tomita M."/>
            <person name="Numata K."/>
            <person name="Arakawa K."/>
        </authorList>
    </citation>
    <scope>NUCLEOTIDE SEQUENCE</scope>
</reference>